<feature type="region of interest" description="Disordered" evidence="1">
    <location>
        <begin position="293"/>
        <end position="368"/>
    </location>
</feature>
<dbReference type="AlphaFoldDB" id="A0A0C3L1F0"/>
<protein>
    <submittedName>
        <fullName evidence="2">Uncharacterized protein</fullName>
    </submittedName>
</protein>
<reference evidence="3" key="2">
    <citation type="submission" date="2015-01" db="EMBL/GenBank/DDBJ databases">
        <title>Evolutionary Origins and Diversification of the Mycorrhizal Mutualists.</title>
        <authorList>
            <consortium name="DOE Joint Genome Institute"/>
            <consortium name="Mycorrhizal Genomics Consortium"/>
            <person name="Kohler A."/>
            <person name="Kuo A."/>
            <person name="Nagy L.G."/>
            <person name="Floudas D."/>
            <person name="Copeland A."/>
            <person name="Barry K.W."/>
            <person name="Cichocki N."/>
            <person name="Veneault-Fourrey C."/>
            <person name="LaButti K."/>
            <person name="Lindquist E.A."/>
            <person name="Lipzen A."/>
            <person name="Lundell T."/>
            <person name="Morin E."/>
            <person name="Murat C."/>
            <person name="Riley R."/>
            <person name="Ohm R."/>
            <person name="Sun H."/>
            <person name="Tunlid A."/>
            <person name="Henrissat B."/>
            <person name="Grigoriev I.V."/>
            <person name="Hibbett D.S."/>
            <person name="Martin F."/>
        </authorList>
    </citation>
    <scope>NUCLEOTIDE SEQUENCE [LARGE SCALE GENOMIC DNA]</scope>
    <source>
        <strain evidence="3">MUT 4182</strain>
    </source>
</reference>
<dbReference type="EMBL" id="KN823007">
    <property type="protein sequence ID" value="KIO27543.1"/>
    <property type="molecule type" value="Genomic_DNA"/>
</dbReference>
<feature type="region of interest" description="Disordered" evidence="1">
    <location>
        <begin position="252"/>
        <end position="273"/>
    </location>
</feature>
<proteinExistence type="predicted"/>
<evidence type="ECO:0000256" key="1">
    <source>
        <dbReference type="SAM" id="MobiDB-lite"/>
    </source>
</evidence>
<feature type="compositionally biased region" description="Polar residues" evidence="1">
    <location>
        <begin position="158"/>
        <end position="167"/>
    </location>
</feature>
<name>A0A0C3L1F0_9AGAM</name>
<evidence type="ECO:0000313" key="3">
    <source>
        <dbReference type="Proteomes" id="UP000054248"/>
    </source>
</evidence>
<keyword evidence="3" id="KW-1185">Reference proteome</keyword>
<reference evidence="2 3" key="1">
    <citation type="submission" date="2014-04" db="EMBL/GenBank/DDBJ databases">
        <authorList>
            <consortium name="DOE Joint Genome Institute"/>
            <person name="Kuo A."/>
            <person name="Girlanda M."/>
            <person name="Perotto S."/>
            <person name="Kohler A."/>
            <person name="Nagy L.G."/>
            <person name="Floudas D."/>
            <person name="Copeland A."/>
            <person name="Barry K.W."/>
            <person name="Cichocki N."/>
            <person name="Veneault-Fourrey C."/>
            <person name="LaButti K."/>
            <person name="Lindquist E.A."/>
            <person name="Lipzen A."/>
            <person name="Lundell T."/>
            <person name="Morin E."/>
            <person name="Murat C."/>
            <person name="Sun H."/>
            <person name="Tunlid A."/>
            <person name="Henrissat B."/>
            <person name="Grigoriev I.V."/>
            <person name="Hibbett D.S."/>
            <person name="Martin F."/>
            <person name="Nordberg H.P."/>
            <person name="Cantor M.N."/>
            <person name="Hua S.X."/>
        </authorList>
    </citation>
    <scope>NUCLEOTIDE SEQUENCE [LARGE SCALE GENOMIC DNA]</scope>
    <source>
        <strain evidence="2 3">MUT 4182</strain>
    </source>
</reference>
<accession>A0A0C3L1F0</accession>
<feature type="compositionally biased region" description="Acidic residues" evidence="1">
    <location>
        <begin position="358"/>
        <end position="368"/>
    </location>
</feature>
<organism evidence="2 3">
    <name type="scientific">Tulasnella calospora MUT 4182</name>
    <dbReference type="NCBI Taxonomy" id="1051891"/>
    <lineage>
        <taxon>Eukaryota</taxon>
        <taxon>Fungi</taxon>
        <taxon>Dikarya</taxon>
        <taxon>Basidiomycota</taxon>
        <taxon>Agaricomycotina</taxon>
        <taxon>Agaricomycetes</taxon>
        <taxon>Cantharellales</taxon>
        <taxon>Tulasnellaceae</taxon>
        <taxon>Tulasnella</taxon>
    </lineage>
</organism>
<sequence length="368" mass="39245">MLDGYSPLAVANALPNFHHVIPDFHSNHALQAQLILSWGLDFASQVLATWKPPQSTWTEVFGSAKDTEHAVKLTLSALGPAGVREAIAAVGKVHGGAKQVILMNALRVSLKQDRPSRPRLNEPGTSDVSTTPSLRRFPIAPSANETPSQRHLEGSPAESKTTSNPLTVSTNKPLAFIIGSNPSGSIVPQRIGAGQVVSPRSTKENVHPSAYNESKDKKARLKSAQLTREGTTSPQKLFAADDARRAAIVASKTTTVTSPQPPQQTKSLRTDTTYHEASLPVKALPQLVDIDTAPEFRDTGSGSYPLTSSIHDTKTSSTERPDGKNYEAAQLSVIAKASDDHRGSTQPSATRAPSPAPSDDDYESGMDV</sequence>
<evidence type="ECO:0000313" key="2">
    <source>
        <dbReference type="EMBL" id="KIO27543.1"/>
    </source>
</evidence>
<feature type="region of interest" description="Disordered" evidence="1">
    <location>
        <begin position="196"/>
        <end position="219"/>
    </location>
</feature>
<feature type="compositionally biased region" description="Polar residues" evidence="1">
    <location>
        <begin position="300"/>
        <end position="310"/>
    </location>
</feature>
<dbReference type="OrthoDB" id="3316300at2759"/>
<feature type="compositionally biased region" description="Low complexity" evidence="1">
    <location>
        <begin position="252"/>
        <end position="267"/>
    </location>
</feature>
<feature type="compositionally biased region" description="Polar residues" evidence="1">
    <location>
        <begin position="123"/>
        <end position="133"/>
    </location>
</feature>
<gene>
    <name evidence="2" type="ORF">M407DRAFT_23228</name>
</gene>
<dbReference type="HOGENOM" id="CLU_044124_0_0_1"/>
<dbReference type="Proteomes" id="UP000054248">
    <property type="component" value="Unassembled WGS sequence"/>
</dbReference>
<feature type="region of interest" description="Disordered" evidence="1">
    <location>
        <begin position="112"/>
        <end position="167"/>
    </location>
</feature>
<feature type="compositionally biased region" description="Basic and acidic residues" evidence="1">
    <location>
        <begin position="311"/>
        <end position="325"/>
    </location>
</feature>